<comment type="caution">
    <text evidence="2">The sequence shown here is derived from an EMBL/GenBank/DDBJ whole genome shotgun (WGS) entry which is preliminary data.</text>
</comment>
<evidence type="ECO:0000313" key="3">
    <source>
        <dbReference type="Proteomes" id="UP000555552"/>
    </source>
</evidence>
<dbReference type="Proteomes" id="UP000555552">
    <property type="component" value="Unassembled WGS sequence"/>
</dbReference>
<proteinExistence type="predicted"/>
<gene>
    <name evidence="2" type="ORF">HLB09_02120</name>
</gene>
<dbReference type="RefSeq" id="WP_171201758.1">
    <property type="nucleotide sequence ID" value="NZ_BAAANP010000021.1"/>
</dbReference>
<accession>A0A849BFQ0</accession>
<evidence type="ECO:0000259" key="1">
    <source>
        <dbReference type="Pfam" id="PF00535"/>
    </source>
</evidence>
<organism evidence="2 3">
    <name type="scientific">Pseudokineococcus marinus</name>
    <dbReference type="NCBI Taxonomy" id="351215"/>
    <lineage>
        <taxon>Bacteria</taxon>
        <taxon>Bacillati</taxon>
        <taxon>Actinomycetota</taxon>
        <taxon>Actinomycetes</taxon>
        <taxon>Kineosporiales</taxon>
        <taxon>Kineosporiaceae</taxon>
        <taxon>Pseudokineococcus</taxon>
    </lineage>
</organism>
<keyword evidence="3" id="KW-1185">Reference proteome</keyword>
<dbReference type="InterPro" id="IPR001173">
    <property type="entry name" value="Glyco_trans_2-like"/>
</dbReference>
<dbReference type="Gene3D" id="3.90.550.10">
    <property type="entry name" value="Spore Coat Polysaccharide Biosynthesis Protein SpsA, Chain A"/>
    <property type="match status" value="1"/>
</dbReference>
<name>A0A849BFQ0_9ACTN</name>
<sequence length="288" mass="31107">MPGPHADVTVVMPAMNREGLIARALRSVASQTLTPARVVVVDDASDDGTADAALAEGVEVIRMPERSGSGPARNAGIEAATTTWVAFLDSDDEWLPEHLETVMAHAGGRDLVSAAAVSPAGRWLGSPSRGARRITPRTVLVPSELVVTSATVVRREALVAAGMFRPLLRAQDLDLWIRLLEKGEGVVVGDATVLYHEHAQQAVKDVDLMRRTFERIVSDYADRPWMDVLVRDGALGRVVWDDLRAAQRTRDGAAAAGCLRWFATHPAAVPAVARVLLRRARARARLRA</sequence>
<reference evidence="2 3" key="1">
    <citation type="submission" date="2020-05" db="EMBL/GenBank/DDBJ databases">
        <title>MicrobeNet Type strains.</title>
        <authorList>
            <person name="Nicholson A.C."/>
        </authorList>
    </citation>
    <scope>NUCLEOTIDE SEQUENCE [LARGE SCALE GENOMIC DNA]</scope>
    <source>
        <strain evidence="2 3">JCM 14547</strain>
    </source>
</reference>
<dbReference type="SUPFAM" id="SSF53448">
    <property type="entry name" value="Nucleotide-diphospho-sugar transferases"/>
    <property type="match status" value="1"/>
</dbReference>
<dbReference type="AlphaFoldDB" id="A0A849BFQ0"/>
<protein>
    <submittedName>
        <fullName evidence="2">Glycosyltransferase family 2 protein</fullName>
    </submittedName>
</protein>
<dbReference type="EMBL" id="JABEMA010000011">
    <property type="protein sequence ID" value="NNH21900.1"/>
    <property type="molecule type" value="Genomic_DNA"/>
</dbReference>
<dbReference type="PANTHER" id="PTHR43685">
    <property type="entry name" value="GLYCOSYLTRANSFERASE"/>
    <property type="match status" value="1"/>
</dbReference>
<dbReference type="Pfam" id="PF00535">
    <property type="entry name" value="Glycos_transf_2"/>
    <property type="match status" value="1"/>
</dbReference>
<dbReference type="CDD" id="cd00761">
    <property type="entry name" value="Glyco_tranf_GTA_type"/>
    <property type="match status" value="1"/>
</dbReference>
<dbReference type="InterPro" id="IPR029044">
    <property type="entry name" value="Nucleotide-diphossugar_trans"/>
</dbReference>
<keyword evidence="2" id="KW-0808">Transferase</keyword>
<evidence type="ECO:0000313" key="2">
    <source>
        <dbReference type="EMBL" id="NNH21900.1"/>
    </source>
</evidence>
<dbReference type="InterPro" id="IPR050834">
    <property type="entry name" value="Glycosyltransf_2"/>
</dbReference>
<feature type="domain" description="Glycosyltransferase 2-like" evidence="1">
    <location>
        <begin position="9"/>
        <end position="109"/>
    </location>
</feature>
<dbReference type="PANTHER" id="PTHR43685:SF2">
    <property type="entry name" value="GLYCOSYLTRANSFERASE 2-LIKE DOMAIN-CONTAINING PROTEIN"/>
    <property type="match status" value="1"/>
</dbReference>
<dbReference type="GO" id="GO:0016740">
    <property type="term" value="F:transferase activity"/>
    <property type="evidence" value="ECO:0007669"/>
    <property type="project" value="UniProtKB-KW"/>
</dbReference>